<evidence type="ECO:0000313" key="13">
    <source>
        <dbReference type="Proteomes" id="UP001164286"/>
    </source>
</evidence>
<feature type="region of interest" description="Disordered" evidence="8">
    <location>
        <begin position="1"/>
        <end position="335"/>
    </location>
</feature>
<reference evidence="12" key="1">
    <citation type="journal article" date="2022" name="G3 (Bethesda)">
        <title>High quality genome of the basidiomycete yeast Dioszegia hungarica PDD-24b-2 isolated from cloud water.</title>
        <authorList>
            <person name="Jarrige D."/>
            <person name="Haridas S."/>
            <person name="Bleykasten-Grosshans C."/>
            <person name="Joly M."/>
            <person name="Nadalig T."/>
            <person name="Sancelme M."/>
            <person name="Vuilleumier S."/>
            <person name="Grigoriev I.V."/>
            <person name="Amato P."/>
            <person name="Bringel F."/>
        </authorList>
    </citation>
    <scope>NUCLEOTIDE SEQUENCE</scope>
    <source>
        <strain evidence="12">PDD-24b-2</strain>
    </source>
</reference>
<feature type="compositionally biased region" description="Polar residues" evidence="8">
    <location>
        <begin position="115"/>
        <end position="130"/>
    </location>
</feature>
<dbReference type="FunFam" id="3.30.750.24:FF:000012">
    <property type="entry name" value="Sulfate transporter family protein"/>
    <property type="match status" value="1"/>
</dbReference>
<name>A0AA38LZ17_9TREE</name>
<dbReference type="AlphaFoldDB" id="A0AA38LZ17"/>
<dbReference type="PROSITE" id="PS50801">
    <property type="entry name" value="STAS"/>
    <property type="match status" value="1"/>
</dbReference>
<keyword evidence="7 9" id="KW-0472">Membrane</keyword>
<feature type="compositionally biased region" description="Basic and acidic residues" evidence="8">
    <location>
        <begin position="231"/>
        <end position="249"/>
    </location>
</feature>
<feature type="transmembrane region" description="Helical" evidence="9">
    <location>
        <begin position="411"/>
        <end position="434"/>
    </location>
</feature>
<keyword evidence="6 9" id="KW-1133">Transmembrane helix</keyword>
<evidence type="ECO:0000256" key="1">
    <source>
        <dbReference type="ARBA" id="ARBA00004128"/>
    </source>
</evidence>
<dbReference type="Pfam" id="PF01740">
    <property type="entry name" value="STAS"/>
    <property type="match status" value="1"/>
</dbReference>
<dbReference type="Gene3D" id="2.60.120.10">
    <property type="entry name" value="Jelly Rolls"/>
    <property type="match status" value="1"/>
</dbReference>
<protein>
    <submittedName>
        <fullName evidence="12">Vacuole protein</fullName>
    </submittedName>
</protein>
<sequence>MPARDPAASPNLPASFHAASPVLPTHMQHRGSTTSPNSSGWSARNANLQHIEYGSLGSGESPGQDGQGFVSTLLRRVSGDRGVGASNQPIAYAHQGGEDIEEEDEEEGSGRARSPTGSSASDIRSATNRLASMPFARNRRPSASGAGSSSNSGAHHTEPFEPKEYRSTSPRTQRSGQSLGSLSSNGFHRPKQPSHLNAVISGVQEESSPPAGSSLRAGSVGGGRSALTVMMEREHERRKQEAEDVERTPVVKPATLARTDSSLTDSQASGEVTPKQHRGSLAVETGIDPRPSDTASEASEPNNSSALRRFLEGGVDEEERPAVDESTALLGEGGLRKRRPGAFSQLGEKVREVKQRAAKVTPKDVVKACVTEPVKTLPSVILGCLLNVLDGVSYGMILFPANSYFVDFGSLGVSMFFVSCIVSQLVFTLGGSIFPGGNGSMMIEAVPFFHILINTIESEIGDDDAAIIATTMVSFAFSSILTGLIFFALGAFKLGGLIGYFPRHILVGCIGGVGIFLVETGLEVSRGLKEEGFEYTLATLRLFFDSPHSILLWTLPLFLAILLRVITHFFHHQLIFPAYFFLIPIVFYIIIAIGGWSFAELREAGWVFDVGTKSQAWWKFYTLFDFTKINWSAFWAAMPTQLALVFFGILHVPLNIPALGVTLGEDNVKLDRELVAHGFSNFAAGLAGTVPNYLTYVNTVLFYRVGGGSRLSGIMLAVATMAILFVGPSVIGYLPVTLVGALIYVLGLDLVIEAVWDTRNRVNRSEYITIWAIAIGMTVWDFVIGLLFGIILACIFFVVQNSRRRPIRVVLDGATAKSTVRRPRSQRAFIQQIGSQTCIMKLHGFLFFGTITAVEAEIRNLLEAAIWAHNPIRFLIIDFALVYGLDFSSAEAFVRIQRLLAAKDVLLILCGARPNGLVQTALQMVDLWADREGTRVEVFTGLGDALEWTENAYLTAFYENQQADEAKPVPTIDFPKVAKPPFSLSESFSQSPRRAHLARAGGDTLPQLPVYQEDDDDSEETISEDQPLPLLIQTFASYPDSPPLRWFAQLTPYFSRETVTANQLLWTQDDIADALYLIEIGSLRATYDHGHEHTNDLRAGTGGIQETMVAGTVAGDLSMLSGTPRNATVVAERDGVVWRLDKAALGRMEKDMPEVAREFIKIVLKAVAEEHDVLAAHLIAVLS</sequence>
<feature type="compositionally biased region" description="Low complexity" evidence="8">
    <location>
        <begin position="173"/>
        <end position="184"/>
    </location>
</feature>
<dbReference type="CDD" id="cd07042">
    <property type="entry name" value="STAS_SulP_like_sulfate_transporter"/>
    <property type="match status" value="1"/>
</dbReference>
<feature type="compositionally biased region" description="Low complexity" evidence="8">
    <location>
        <begin position="295"/>
        <end position="306"/>
    </location>
</feature>
<dbReference type="InterPro" id="IPR052706">
    <property type="entry name" value="Membrane-Transporter-like"/>
</dbReference>
<evidence type="ECO:0000256" key="3">
    <source>
        <dbReference type="ARBA" id="ARBA00022554"/>
    </source>
</evidence>
<feature type="compositionally biased region" description="Low complexity" evidence="8">
    <location>
        <begin position="142"/>
        <end position="154"/>
    </location>
</feature>
<evidence type="ECO:0000259" key="10">
    <source>
        <dbReference type="PROSITE" id="PS50042"/>
    </source>
</evidence>
<evidence type="ECO:0000256" key="4">
    <source>
        <dbReference type="ARBA" id="ARBA00022692"/>
    </source>
</evidence>
<feature type="transmembrane region" description="Helical" evidence="9">
    <location>
        <begin position="550"/>
        <end position="567"/>
    </location>
</feature>
<evidence type="ECO:0000256" key="2">
    <source>
        <dbReference type="ARBA" id="ARBA00022448"/>
    </source>
</evidence>
<dbReference type="GO" id="GO:0034490">
    <property type="term" value="P:basic amino acid transmembrane import into vacuole"/>
    <property type="evidence" value="ECO:0007669"/>
    <property type="project" value="UniProtKB-ARBA"/>
</dbReference>
<evidence type="ECO:0000259" key="11">
    <source>
        <dbReference type="PROSITE" id="PS50801"/>
    </source>
</evidence>
<organism evidence="12 13">
    <name type="scientific">Dioszegia hungarica</name>
    <dbReference type="NCBI Taxonomy" id="4972"/>
    <lineage>
        <taxon>Eukaryota</taxon>
        <taxon>Fungi</taxon>
        <taxon>Dikarya</taxon>
        <taxon>Basidiomycota</taxon>
        <taxon>Agaricomycotina</taxon>
        <taxon>Tremellomycetes</taxon>
        <taxon>Tremellales</taxon>
        <taxon>Bulleribasidiaceae</taxon>
        <taxon>Dioszegia</taxon>
    </lineage>
</organism>
<feature type="transmembrane region" description="Helical" evidence="9">
    <location>
        <begin position="768"/>
        <end position="799"/>
    </location>
</feature>
<dbReference type="SUPFAM" id="SSF52091">
    <property type="entry name" value="SpoIIaa-like"/>
    <property type="match status" value="1"/>
</dbReference>
<keyword evidence="2" id="KW-0813">Transport</keyword>
<keyword evidence="3" id="KW-0926">Vacuole</keyword>
<dbReference type="PANTHER" id="PTHR43310">
    <property type="entry name" value="SULFATE TRANSPORTER YBAR-RELATED"/>
    <property type="match status" value="1"/>
</dbReference>
<dbReference type="Gene3D" id="3.30.750.24">
    <property type="entry name" value="STAS domain"/>
    <property type="match status" value="1"/>
</dbReference>
<feature type="transmembrane region" description="Helical" evidence="9">
    <location>
        <begin position="504"/>
        <end position="522"/>
    </location>
</feature>
<dbReference type="RefSeq" id="XP_052949361.1">
    <property type="nucleotide sequence ID" value="XM_053086108.1"/>
</dbReference>
<dbReference type="PROSITE" id="PS50042">
    <property type="entry name" value="CNMP_BINDING_3"/>
    <property type="match status" value="1"/>
</dbReference>
<comment type="caution">
    <text evidence="12">The sequence shown here is derived from an EMBL/GenBank/DDBJ whole genome shotgun (WGS) entry which is preliminary data.</text>
</comment>
<dbReference type="EMBL" id="JAKWFO010000001">
    <property type="protein sequence ID" value="KAI9639584.1"/>
    <property type="molecule type" value="Genomic_DNA"/>
</dbReference>
<evidence type="ECO:0000256" key="8">
    <source>
        <dbReference type="SAM" id="MobiDB-lite"/>
    </source>
</evidence>
<evidence type="ECO:0000313" key="12">
    <source>
        <dbReference type="EMBL" id="KAI9639584.1"/>
    </source>
</evidence>
<feature type="transmembrane region" description="Helical" evidence="9">
    <location>
        <begin position="737"/>
        <end position="756"/>
    </location>
</feature>
<dbReference type="InterPro" id="IPR014710">
    <property type="entry name" value="RmlC-like_jellyroll"/>
</dbReference>
<evidence type="ECO:0000256" key="6">
    <source>
        <dbReference type="ARBA" id="ARBA00022989"/>
    </source>
</evidence>
<keyword evidence="5" id="KW-0029">Amino-acid transport</keyword>
<dbReference type="Pfam" id="PF00916">
    <property type="entry name" value="Sulfate_transp"/>
    <property type="match status" value="1"/>
</dbReference>
<dbReference type="GO" id="GO:0000329">
    <property type="term" value="C:fungal-type vacuole membrane"/>
    <property type="evidence" value="ECO:0007669"/>
    <property type="project" value="UniProtKB-ARBA"/>
</dbReference>
<keyword evidence="13" id="KW-1185">Reference proteome</keyword>
<dbReference type="PANTHER" id="PTHR43310:SF4">
    <property type="entry name" value="AFR304WP"/>
    <property type="match status" value="1"/>
</dbReference>
<dbReference type="InterPro" id="IPR036513">
    <property type="entry name" value="STAS_dom_sf"/>
</dbReference>
<dbReference type="GeneID" id="77725309"/>
<dbReference type="InterPro" id="IPR002645">
    <property type="entry name" value="STAS_dom"/>
</dbReference>
<comment type="subcellular location">
    <subcellularLocation>
        <location evidence="1">Vacuole membrane</location>
        <topology evidence="1">Multi-pass membrane protein</topology>
    </subcellularLocation>
</comment>
<gene>
    <name evidence="12" type="ORF">MKK02DRAFT_19541</name>
</gene>
<dbReference type="CDD" id="cd00038">
    <property type="entry name" value="CAP_ED"/>
    <property type="match status" value="1"/>
</dbReference>
<feature type="domain" description="STAS" evidence="11">
    <location>
        <begin position="839"/>
        <end position="949"/>
    </location>
</feature>
<dbReference type="Pfam" id="PF00027">
    <property type="entry name" value="cNMP_binding"/>
    <property type="match status" value="1"/>
</dbReference>
<feature type="compositionally biased region" description="Polar residues" evidence="8">
    <location>
        <begin position="258"/>
        <end position="270"/>
    </location>
</feature>
<feature type="transmembrane region" description="Helical" evidence="9">
    <location>
        <begin position="377"/>
        <end position="399"/>
    </location>
</feature>
<evidence type="ECO:0000256" key="5">
    <source>
        <dbReference type="ARBA" id="ARBA00022970"/>
    </source>
</evidence>
<feature type="compositionally biased region" description="Acidic residues" evidence="8">
    <location>
        <begin position="98"/>
        <end position="107"/>
    </location>
</feature>
<feature type="transmembrane region" description="Helical" evidence="9">
    <location>
        <begin position="711"/>
        <end position="731"/>
    </location>
</feature>
<feature type="domain" description="Cyclic nucleotide-binding" evidence="10">
    <location>
        <begin position="1053"/>
        <end position="1166"/>
    </location>
</feature>
<dbReference type="InterPro" id="IPR000595">
    <property type="entry name" value="cNMP-bd_dom"/>
</dbReference>
<proteinExistence type="predicted"/>
<feature type="compositionally biased region" description="Polar residues" evidence="8">
    <location>
        <begin position="30"/>
        <end position="48"/>
    </location>
</feature>
<dbReference type="Proteomes" id="UP001164286">
    <property type="component" value="Unassembled WGS sequence"/>
</dbReference>
<feature type="transmembrane region" description="Helical" evidence="9">
    <location>
        <begin position="579"/>
        <end position="599"/>
    </location>
</feature>
<feature type="compositionally biased region" description="Basic and acidic residues" evidence="8">
    <location>
        <begin position="155"/>
        <end position="166"/>
    </location>
</feature>
<keyword evidence="4 9" id="KW-0812">Transmembrane</keyword>
<evidence type="ECO:0000256" key="9">
    <source>
        <dbReference type="SAM" id="Phobius"/>
    </source>
</evidence>
<dbReference type="InterPro" id="IPR011547">
    <property type="entry name" value="SLC26A/SulP_dom"/>
</dbReference>
<dbReference type="SUPFAM" id="SSF51206">
    <property type="entry name" value="cAMP-binding domain-like"/>
    <property type="match status" value="1"/>
</dbReference>
<feature type="transmembrane region" description="Helical" evidence="9">
    <location>
        <begin position="465"/>
        <end position="492"/>
    </location>
</feature>
<dbReference type="InterPro" id="IPR018490">
    <property type="entry name" value="cNMP-bd_dom_sf"/>
</dbReference>
<evidence type="ECO:0000256" key="7">
    <source>
        <dbReference type="ARBA" id="ARBA00023136"/>
    </source>
</evidence>
<accession>A0AA38LZ17</accession>
<dbReference type="SMART" id="SM00100">
    <property type="entry name" value="cNMP"/>
    <property type="match status" value="1"/>
</dbReference>